<evidence type="ECO:0008006" key="2">
    <source>
        <dbReference type="Google" id="ProtNLM"/>
    </source>
</evidence>
<protein>
    <recommendedName>
        <fullName evidence="2">BrnT family toxin</fullName>
    </recommendedName>
</protein>
<accession>A0A3B1AAL8</accession>
<reference evidence="1" key="1">
    <citation type="submission" date="2018-06" db="EMBL/GenBank/DDBJ databases">
        <authorList>
            <person name="Zhirakovskaya E."/>
        </authorList>
    </citation>
    <scope>NUCLEOTIDE SEQUENCE</scope>
</reference>
<dbReference type="InterPro" id="IPR007460">
    <property type="entry name" value="BrnT_toxin"/>
</dbReference>
<dbReference type="Gene3D" id="3.10.450.530">
    <property type="entry name" value="Ribonuclease toxin, BrnT, of type II toxin-antitoxin system"/>
    <property type="match status" value="1"/>
</dbReference>
<sequence>MDIKYILNGISFVWDANKAQINSRNHGVTFEQAAEAFFDPFLRIVDASPDEEVRDAVIGMDMHWNLLFVVHIFVENEQLRVISARKATRNEKQIYEN</sequence>
<organism evidence="1">
    <name type="scientific">hydrothermal vent metagenome</name>
    <dbReference type="NCBI Taxonomy" id="652676"/>
    <lineage>
        <taxon>unclassified sequences</taxon>
        <taxon>metagenomes</taxon>
        <taxon>ecological metagenomes</taxon>
    </lineage>
</organism>
<dbReference type="AlphaFoldDB" id="A0A3B1AAL8"/>
<name>A0A3B1AAL8_9ZZZZ</name>
<evidence type="ECO:0000313" key="1">
    <source>
        <dbReference type="EMBL" id="VAW98640.1"/>
    </source>
</evidence>
<dbReference type="InterPro" id="IPR038573">
    <property type="entry name" value="BrnT_sf"/>
</dbReference>
<dbReference type="Pfam" id="PF04365">
    <property type="entry name" value="BrnT_toxin"/>
    <property type="match status" value="1"/>
</dbReference>
<dbReference type="EMBL" id="UOFR01000062">
    <property type="protein sequence ID" value="VAW98640.1"/>
    <property type="molecule type" value="Genomic_DNA"/>
</dbReference>
<proteinExistence type="predicted"/>
<gene>
    <name evidence="1" type="ORF">MNBD_GAMMA21-2442</name>
</gene>